<gene>
    <name evidence="1" type="ORF">XH94_16750</name>
</gene>
<comment type="caution">
    <text evidence="1">The sequence shown here is derived from an EMBL/GenBank/DDBJ whole genome shotgun (WGS) entry which is preliminary data.</text>
</comment>
<evidence type="ECO:0000313" key="2">
    <source>
        <dbReference type="Proteomes" id="UP000290565"/>
    </source>
</evidence>
<name>A0A4Q0SLH1_9BRAD</name>
<dbReference type="AlphaFoldDB" id="A0A4Q0SLH1"/>
<accession>A0A4Q0SLH1</accession>
<dbReference type="RefSeq" id="WP_128945170.1">
    <property type="nucleotide sequence ID" value="NZ_LBJM01000047.1"/>
</dbReference>
<evidence type="ECO:0000313" key="1">
    <source>
        <dbReference type="EMBL" id="RXH39560.1"/>
    </source>
</evidence>
<organism evidence="1 2">
    <name type="scientific">Bradyrhizobium zhanjiangense</name>
    <dbReference type="NCBI Taxonomy" id="1325107"/>
    <lineage>
        <taxon>Bacteria</taxon>
        <taxon>Pseudomonadati</taxon>
        <taxon>Pseudomonadota</taxon>
        <taxon>Alphaproteobacteria</taxon>
        <taxon>Hyphomicrobiales</taxon>
        <taxon>Nitrobacteraceae</taxon>
        <taxon>Bradyrhizobium</taxon>
    </lineage>
</organism>
<proteinExistence type="predicted"/>
<dbReference type="EMBL" id="LBJM01000047">
    <property type="protein sequence ID" value="RXH39560.1"/>
    <property type="molecule type" value="Genomic_DNA"/>
</dbReference>
<sequence length="212" mass="24162">MRNQDYPVRLQIDVAKPQQPAGMISGNSLFLLSIWGDQMLANVHTTKKRKRCGGSLRSGLPVAARAWRHASENRVTNLWHDHCIIQGNWDFSAQLENRRCRDAYFEPGDASLPLPLRHRYGAFCFDGRDIWRMAYDTATVHMLRNVLDDVLSSPSFTRQQQRSAVEVAERVLWLASQGEREPIRIKRRLLDEFLVSAESDAEPVGPFATASD</sequence>
<reference evidence="1 2" key="1">
    <citation type="submission" date="2015-04" db="EMBL/GenBank/DDBJ databases">
        <title>Comparative genomics of rhizobia nodulating Arachis hypogaea in China.</title>
        <authorList>
            <person name="Li Y."/>
        </authorList>
    </citation>
    <scope>NUCLEOTIDE SEQUENCE [LARGE SCALE GENOMIC DNA]</scope>
    <source>
        <strain evidence="1 2">CCBAU 51787</strain>
    </source>
</reference>
<dbReference type="Proteomes" id="UP000290565">
    <property type="component" value="Unassembled WGS sequence"/>
</dbReference>
<protein>
    <submittedName>
        <fullName evidence="1">Uncharacterized protein</fullName>
    </submittedName>
</protein>